<dbReference type="RefSeq" id="WP_076548453.1">
    <property type="nucleotide sequence ID" value="NZ_FTMA01000003.1"/>
</dbReference>
<dbReference type="InterPro" id="IPR004722">
    <property type="entry name" value="DHOase"/>
</dbReference>
<evidence type="ECO:0000313" key="3">
    <source>
        <dbReference type="EMBL" id="SIQ74449.1"/>
    </source>
</evidence>
<protein>
    <submittedName>
        <fullName evidence="3">Dihydroorotase</fullName>
    </submittedName>
</protein>
<dbReference type="GO" id="GO:0005737">
    <property type="term" value="C:cytoplasm"/>
    <property type="evidence" value="ECO:0007669"/>
    <property type="project" value="TreeGrafter"/>
</dbReference>
<dbReference type="InterPro" id="IPR011059">
    <property type="entry name" value="Metal-dep_hydrolase_composite"/>
</dbReference>
<accession>A0A1N6V9R4</accession>
<dbReference type="Proteomes" id="UP000186953">
    <property type="component" value="Unassembled WGS sequence"/>
</dbReference>
<name>A0A1N6V9R4_9FLAO</name>
<dbReference type="OrthoDB" id="9765462at2"/>
<dbReference type="EMBL" id="FTMA01000003">
    <property type="protein sequence ID" value="SIQ74449.1"/>
    <property type="molecule type" value="Genomic_DNA"/>
</dbReference>
<proteinExistence type="predicted"/>
<dbReference type="CDD" id="cd01317">
    <property type="entry name" value="DHOase_IIa"/>
    <property type="match status" value="1"/>
</dbReference>
<dbReference type="GO" id="GO:0004151">
    <property type="term" value="F:dihydroorotase activity"/>
    <property type="evidence" value="ECO:0007669"/>
    <property type="project" value="InterPro"/>
</dbReference>
<dbReference type="Gene3D" id="3.20.20.140">
    <property type="entry name" value="Metal-dependent hydrolases"/>
    <property type="match status" value="1"/>
</dbReference>
<keyword evidence="4" id="KW-1185">Reference proteome</keyword>
<dbReference type="Pfam" id="PF12890">
    <property type="entry name" value="DHOase"/>
    <property type="match status" value="1"/>
</dbReference>
<dbReference type="SUPFAM" id="SSF51556">
    <property type="entry name" value="Metallo-dependent hydrolases"/>
    <property type="match status" value="1"/>
</dbReference>
<dbReference type="STRING" id="228959.SAMN05421797_10343"/>
<organism evidence="3 4">
    <name type="scientific">Maribacter ulvicola</name>
    <dbReference type="NCBI Taxonomy" id="228959"/>
    <lineage>
        <taxon>Bacteria</taxon>
        <taxon>Pseudomonadati</taxon>
        <taxon>Bacteroidota</taxon>
        <taxon>Flavobacteriia</taxon>
        <taxon>Flavobacteriales</taxon>
        <taxon>Flavobacteriaceae</taxon>
        <taxon>Maribacter</taxon>
    </lineage>
</organism>
<evidence type="ECO:0000313" key="4">
    <source>
        <dbReference type="Proteomes" id="UP000186953"/>
    </source>
</evidence>
<dbReference type="SUPFAM" id="SSF51338">
    <property type="entry name" value="Composite domain of metallo-dependent hydrolases"/>
    <property type="match status" value="1"/>
</dbReference>
<keyword evidence="1" id="KW-0665">Pyrimidine biosynthesis</keyword>
<gene>
    <name evidence="3" type="ORF">SAMN05421797_10343</name>
</gene>
<dbReference type="AlphaFoldDB" id="A0A1N6V9R4"/>
<dbReference type="InterPro" id="IPR024403">
    <property type="entry name" value="DHOase_cat"/>
</dbReference>
<dbReference type="GO" id="GO:0006221">
    <property type="term" value="P:pyrimidine nucleotide biosynthetic process"/>
    <property type="evidence" value="ECO:0007669"/>
    <property type="project" value="UniProtKB-KW"/>
</dbReference>
<evidence type="ECO:0000256" key="1">
    <source>
        <dbReference type="ARBA" id="ARBA00022975"/>
    </source>
</evidence>
<dbReference type="Gene3D" id="2.30.40.10">
    <property type="entry name" value="Urease, subunit C, domain 1"/>
    <property type="match status" value="1"/>
</dbReference>
<feature type="domain" description="Dihydroorotase catalytic" evidence="2">
    <location>
        <begin position="63"/>
        <end position="239"/>
    </location>
</feature>
<dbReference type="PANTHER" id="PTHR43668:SF2">
    <property type="entry name" value="ALLANTOINASE"/>
    <property type="match status" value="1"/>
</dbReference>
<sequence>MNILLKSVTIVNGSTKNLHLKEKDILIKNGLIEAIETTIEPNGKTRVIEINNLHVSLGWFDSGVSFGEPGYEERETIENGLLTAAKSGFTDVILNTSSHPTPDSASDIVYLKNAGKDQLTNLHPLGNLTVRGEGEVLAELYDMKNAGALGFYDYKHPMTNANLLKIALQYAQNFDGMVFSFPLDKSISGKGIVNEGITSTKLGLKGIPALAEELQVARDLFVLEYTGGKLFIPTISTANSVKLIADAKKKGLQVSCSVAAHNLVITDTALEDFDTKYKVMPPLRTAADIKALHKGVKNGTIDFVTSDHTPLNIELKHVEFDNANFGTIGLESIFGMLNQLFNVEETVELLTKGRSIFGMEEPQLEVGQEANLSLFTTNDTYKFSQGHIFSSSKNSIAIGKQITGKVVGAIANNQIVLNK</sequence>
<dbReference type="GO" id="GO:0046872">
    <property type="term" value="F:metal ion binding"/>
    <property type="evidence" value="ECO:0007669"/>
    <property type="project" value="InterPro"/>
</dbReference>
<evidence type="ECO:0000259" key="2">
    <source>
        <dbReference type="Pfam" id="PF12890"/>
    </source>
</evidence>
<dbReference type="PANTHER" id="PTHR43668">
    <property type="entry name" value="ALLANTOINASE"/>
    <property type="match status" value="1"/>
</dbReference>
<dbReference type="GO" id="GO:0004038">
    <property type="term" value="F:allantoinase activity"/>
    <property type="evidence" value="ECO:0007669"/>
    <property type="project" value="TreeGrafter"/>
</dbReference>
<dbReference type="InterPro" id="IPR050138">
    <property type="entry name" value="DHOase/Allantoinase_Hydrolase"/>
</dbReference>
<dbReference type="GO" id="GO:0006145">
    <property type="term" value="P:purine nucleobase catabolic process"/>
    <property type="evidence" value="ECO:0007669"/>
    <property type="project" value="TreeGrafter"/>
</dbReference>
<reference evidence="4" key="1">
    <citation type="submission" date="2017-01" db="EMBL/GenBank/DDBJ databases">
        <authorList>
            <person name="Varghese N."/>
            <person name="Submissions S."/>
        </authorList>
    </citation>
    <scope>NUCLEOTIDE SEQUENCE [LARGE SCALE GENOMIC DNA]</scope>
    <source>
        <strain evidence="4">DSM 15366</strain>
    </source>
</reference>
<dbReference type="InterPro" id="IPR032466">
    <property type="entry name" value="Metal_Hydrolase"/>
</dbReference>